<feature type="chain" id="PRO_5001645375" description="Transmembrane protein" evidence="2">
    <location>
        <begin position="20"/>
        <end position="208"/>
    </location>
</feature>
<dbReference type="EMBL" id="KL198050">
    <property type="protein sequence ID" value="KDQ12463.1"/>
    <property type="molecule type" value="Genomic_DNA"/>
</dbReference>
<evidence type="ECO:0000313" key="3">
    <source>
        <dbReference type="EMBL" id="KDQ12463.1"/>
    </source>
</evidence>
<evidence type="ECO:0000256" key="1">
    <source>
        <dbReference type="SAM" id="Phobius"/>
    </source>
</evidence>
<dbReference type="HOGENOM" id="CLU_114598_0_0_1"/>
<evidence type="ECO:0000313" key="4">
    <source>
        <dbReference type="Proteomes" id="UP000027195"/>
    </source>
</evidence>
<proteinExistence type="predicted"/>
<keyword evidence="1" id="KW-0472">Membrane</keyword>
<keyword evidence="4" id="KW-1185">Reference proteome</keyword>
<feature type="signal peptide" evidence="2">
    <location>
        <begin position="1"/>
        <end position="19"/>
    </location>
</feature>
<keyword evidence="2" id="KW-0732">Signal</keyword>
<accession>A0A067M9M3</accession>
<dbReference type="InParanoid" id="A0A067M9M3"/>
<evidence type="ECO:0008006" key="5">
    <source>
        <dbReference type="Google" id="ProtNLM"/>
    </source>
</evidence>
<dbReference type="Proteomes" id="UP000027195">
    <property type="component" value="Unassembled WGS sequence"/>
</dbReference>
<dbReference type="AlphaFoldDB" id="A0A067M9M3"/>
<sequence>MRFGAIFSAVLSFGLLVAAAPAASVQDVVVARSFPAELTVREVAAPVARFAEERSVVGTIVARDDFLTTCQNAQEQINNICGQITVQANANADISVIVALFAQLTAQLNIILSACASISLTIDVNACVTIILQIYVTICTCLKLCLSVYVGVSACVSGVAAIVAILVNILAAITARIVLFGAAFLLAAAADLALFLSVGLNLSTCGCV</sequence>
<keyword evidence="1" id="KW-0812">Transmembrane</keyword>
<gene>
    <name evidence="3" type="ORF">BOTBODRAFT_416651</name>
</gene>
<keyword evidence="1" id="KW-1133">Transmembrane helix</keyword>
<feature type="transmembrane region" description="Helical" evidence="1">
    <location>
        <begin position="146"/>
        <end position="170"/>
    </location>
</feature>
<evidence type="ECO:0000256" key="2">
    <source>
        <dbReference type="SAM" id="SignalP"/>
    </source>
</evidence>
<protein>
    <recommendedName>
        <fullName evidence="5">Transmembrane protein</fullName>
    </recommendedName>
</protein>
<organism evidence="3 4">
    <name type="scientific">Botryobasidium botryosum (strain FD-172 SS1)</name>
    <dbReference type="NCBI Taxonomy" id="930990"/>
    <lineage>
        <taxon>Eukaryota</taxon>
        <taxon>Fungi</taxon>
        <taxon>Dikarya</taxon>
        <taxon>Basidiomycota</taxon>
        <taxon>Agaricomycotina</taxon>
        <taxon>Agaricomycetes</taxon>
        <taxon>Cantharellales</taxon>
        <taxon>Botryobasidiaceae</taxon>
        <taxon>Botryobasidium</taxon>
    </lineage>
</organism>
<name>A0A067M9M3_BOTB1</name>
<feature type="transmembrane region" description="Helical" evidence="1">
    <location>
        <begin position="177"/>
        <end position="200"/>
    </location>
</feature>
<reference evidence="4" key="1">
    <citation type="journal article" date="2014" name="Proc. Natl. Acad. Sci. U.S.A.">
        <title>Extensive sampling of basidiomycete genomes demonstrates inadequacy of the white-rot/brown-rot paradigm for wood decay fungi.</title>
        <authorList>
            <person name="Riley R."/>
            <person name="Salamov A.A."/>
            <person name="Brown D.W."/>
            <person name="Nagy L.G."/>
            <person name="Floudas D."/>
            <person name="Held B.W."/>
            <person name="Levasseur A."/>
            <person name="Lombard V."/>
            <person name="Morin E."/>
            <person name="Otillar R."/>
            <person name="Lindquist E.A."/>
            <person name="Sun H."/>
            <person name="LaButti K.M."/>
            <person name="Schmutz J."/>
            <person name="Jabbour D."/>
            <person name="Luo H."/>
            <person name="Baker S.E."/>
            <person name="Pisabarro A.G."/>
            <person name="Walton J.D."/>
            <person name="Blanchette R.A."/>
            <person name="Henrissat B."/>
            <person name="Martin F."/>
            <person name="Cullen D."/>
            <person name="Hibbett D.S."/>
            <person name="Grigoriev I.V."/>
        </authorList>
    </citation>
    <scope>NUCLEOTIDE SEQUENCE [LARGE SCALE GENOMIC DNA]</scope>
    <source>
        <strain evidence="4">FD-172 SS1</strain>
    </source>
</reference>